<organism evidence="2 3">
    <name type="scientific">Portunus trituberculatus</name>
    <name type="common">Swimming crab</name>
    <name type="synonym">Neptunus trituberculatus</name>
    <dbReference type="NCBI Taxonomy" id="210409"/>
    <lineage>
        <taxon>Eukaryota</taxon>
        <taxon>Metazoa</taxon>
        <taxon>Ecdysozoa</taxon>
        <taxon>Arthropoda</taxon>
        <taxon>Crustacea</taxon>
        <taxon>Multicrustacea</taxon>
        <taxon>Malacostraca</taxon>
        <taxon>Eumalacostraca</taxon>
        <taxon>Eucarida</taxon>
        <taxon>Decapoda</taxon>
        <taxon>Pleocyemata</taxon>
        <taxon>Brachyura</taxon>
        <taxon>Eubrachyura</taxon>
        <taxon>Portunoidea</taxon>
        <taxon>Portunidae</taxon>
        <taxon>Portuninae</taxon>
        <taxon>Portunus</taxon>
    </lineage>
</organism>
<keyword evidence="1" id="KW-0472">Membrane</keyword>
<name>A0A5B7FU87_PORTR</name>
<evidence type="ECO:0000313" key="3">
    <source>
        <dbReference type="Proteomes" id="UP000324222"/>
    </source>
</evidence>
<gene>
    <name evidence="2" type="ORF">E2C01_042297</name>
</gene>
<evidence type="ECO:0000313" key="2">
    <source>
        <dbReference type="EMBL" id="MPC48523.1"/>
    </source>
</evidence>
<dbReference type="AlphaFoldDB" id="A0A5B7FU87"/>
<evidence type="ECO:0000256" key="1">
    <source>
        <dbReference type="SAM" id="Phobius"/>
    </source>
</evidence>
<dbReference type="EMBL" id="VSRR010008332">
    <property type="protein sequence ID" value="MPC48523.1"/>
    <property type="molecule type" value="Genomic_DNA"/>
</dbReference>
<keyword evidence="3" id="KW-1185">Reference proteome</keyword>
<reference evidence="2 3" key="1">
    <citation type="submission" date="2019-05" db="EMBL/GenBank/DDBJ databases">
        <title>Another draft genome of Portunus trituberculatus and its Hox gene families provides insights of decapod evolution.</title>
        <authorList>
            <person name="Jeong J.-H."/>
            <person name="Song I."/>
            <person name="Kim S."/>
            <person name="Choi T."/>
            <person name="Kim D."/>
            <person name="Ryu S."/>
            <person name="Kim W."/>
        </authorList>
    </citation>
    <scope>NUCLEOTIDE SEQUENCE [LARGE SCALE GENOMIC DNA]</scope>
    <source>
        <tissue evidence="2">Muscle</tissue>
    </source>
</reference>
<dbReference type="Proteomes" id="UP000324222">
    <property type="component" value="Unassembled WGS sequence"/>
</dbReference>
<keyword evidence="1" id="KW-1133">Transmembrane helix</keyword>
<accession>A0A5B7FU87</accession>
<protein>
    <submittedName>
        <fullName evidence="2">Uncharacterized protein</fullName>
    </submittedName>
</protein>
<feature type="transmembrane region" description="Helical" evidence="1">
    <location>
        <begin position="6"/>
        <end position="25"/>
    </location>
</feature>
<sequence>MKYSVYEYSIFTIVGIVNFFIYICLSVHVRGAACWGVEHCGGEGRLPGEQVPVAWVVEELCGELLEEVLVAGLKSGARMLVGTPLSGAKQFLFFLE</sequence>
<keyword evidence="1" id="KW-0812">Transmembrane</keyword>
<proteinExistence type="predicted"/>
<comment type="caution">
    <text evidence="2">The sequence shown here is derived from an EMBL/GenBank/DDBJ whole genome shotgun (WGS) entry which is preliminary data.</text>
</comment>